<evidence type="ECO:0000313" key="2">
    <source>
        <dbReference type="Proteomes" id="UP000790580"/>
    </source>
</evidence>
<organism evidence="1 2">
    <name type="scientific">Evansella alkalicola</name>
    <dbReference type="NCBI Taxonomy" id="745819"/>
    <lineage>
        <taxon>Bacteria</taxon>
        <taxon>Bacillati</taxon>
        <taxon>Bacillota</taxon>
        <taxon>Bacilli</taxon>
        <taxon>Bacillales</taxon>
        <taxon>Bacillaceae</taxon>
        <taxon>Evansella</taxon>
    </lineage>
</organism>
<dbReference type="InterPro" id="IPR052927">
    <property type="entry name" value="DCC_oxidoreductase"/>
</dbReference>
<sequence>MAIILFDGVCNLCNGSVQFIIKRDHERYFKFASLQSDVGQSLVKEYNIPNDMDSFILIDGDNYYLKSSAALRVARKLSGGWRLLYPFIIVPPPIRNIFYHLIAKNRYRLFGKRDSCMMPSPEMKNRFL</sequence>
<gene>
    <name evidence="1" type="ORF">KS407_10845</name>
</gene>
<dbReference type="PANTHER" id="PTHR33639">
    <property type="entry name" value="THIOL-DISULFIDE OXIDOREDUCTASE DCC"/>
    <property type="match status" value="1"/>
</dbReference>
<dbReference type="PANTHER" id="PTHR33639:SF2">
    <property type="entry name" value="DUF393 DOMAIN-CONTAINING PROTEIN"/>
    <property type="match status" value="1"/>
</dbReference>
<dbReference type="RefSeq" id="WP_176371435.1">
    <property type="nucleotide sequence ID" value="NZ_JAHQCR010000045.1"/>
</dbReference>
<proteinExistence type="predicted"/>
<protein>
    <submittedName>
        <fullName evidence="1">Thiol-disulfide oxidoreductase DCC family protein</fullName>
    </submittedName>
</protein>
<dbReference type="Proteomes" id="UP000790580">
    <property type="component" value="Unassembled WGS sequence"/>
</dbReference>
<comment type="caution">
    <text evidence="1">The sequence shown here is derived from an EMBL/GenBank/DDBJ whole genome shotgun (WGS) entry which is preliminary data.</text>
</comment>
<accession>A0ABS6JXI0</accession>
<reference evidence="1 2" key="1">
    <citation type="submission" date="2021-06" db="EMBL/GenBank/DDBJ databases">
        <title>Bacillus sp. RD4P76, an endophyte from a halophyte.</title>
        <authorList>
            <person name="Sun J.-Q."/>
        </authorList>
    </citation>
    <scope>NUCLEOTIDE SEQUENCE [LARGE SCALE GENOMIC DNA]</scope>
    <source>
        <strain evidence="1 2">JCM 17098</strain>
    </source>
</reference>
<dbReference type="InterPro" id="IPR007263">
    <property type="entry name" value="DCC1-like"/>
</dbReference>
<name>A0ABS6JXI0_9BACI</name>
<dbReference type="EMBL" id="JAHQCR010000045">
    <property type="protein sequence ID" value="MBU9721932.1"/>
    <property type="molecule type" value="Genomic_DNA"/>
</dbReference>
<keyword evidence="2" id="KW-1185">Reference proteome</keyword>
<dbReference type="Pfam" id="PF04134">
    <property type="entry name" value="DCC1-like"/>
    <property type="match status" value="1"/>
</dbReference>
<evidence type="ECO:0000313" key="1">
    <source>
        <dbReference type="EMBL" id="MBU9721932.1"/>
    </source>
</evidence>